<gene>
    <name evidence="2" type="ORF">U732_2862</name>
</gene>
<dbReference type="InterPro" id="IPR009326">
    <property type="entry name" value="DUF984"/>
</dbReference>
<dbReference type="PANTHER" id="PTHR39203">
    <property type="entry name" value="CYTOPLASMIC PROTEIN-RELATED"/>
    <property type="match status" value="1"/>
</dbReference>
<reference evidence="2 3" key="1">
    <citation type="journal article" date="2015" name="Infect. Genet. Evol.">
        <title>Genomic sequences of six botulinum neurotoxin-producing strains representing three clostridial species illustrate the mobility and diversity of botulinum neurotoxin genes.</title>
        <authorList>
            <person name="Smith T.J."/>
            <person name="Hill K.K."/>
            <person name="Xie G."/>
            <person name="Foley B.T."/>
            <person name="Williamson C.H."/>
            <person name="Foster J.T."/>
            <person name="Johnson S.L."/>
            <person name="Chertkov O."/>
            <person name="Teshima H."/>
            <person name="Gibbons H.S."/>
            <person name="Johnsky L.A."/>
            <person name="Karavis M.A."/>
            <person name="Smith L.A."/>
        </authorList>
    </citation>
    <scope>NUCLEOTIDE SEQUENCE [LARGE SCALE GENOMIC DNA]</scope>
    <source>
        <strain evidence="2 3">CDC 2741</strain>
    </source>
</reference>
<dbReference type="InterPro" id="IPR015947">
    <property type="entry name" value="PUA-like_sf"/>
</dbReference>
<organism evidence="2 3">
    <name type="scientific">Clostridium argentinense CDC 2741</name>
    <dbReference type="NCBI Taxonomy" id="1418104"/>
    <lineage>
        <taxon>Bacteria</taxon>
        <taxon>Bacillati</taxon>
        <taxon>Bacillota</taxon>
        <taxon>Clostridia</taxon>
        <taxon>Eubacteriales</taxon>
        <taxon>Clostridiaceae</taxon>
        <taxon>Clostridium</taxon>
    </lineage>
</organism>
<dbReference type="PIRSF" id="PIRSF021320">
    <property type="entry name" value="DUF984"/>
    <property type="match status" value="1"/>
</dbReference>
<dbReference type="Pfam" id="PF04266">
    <property type="entry name" value="ASCH"/>
    <property type="match status" value="1"/>
</dbReference>
<protein>
    <submittedName>
        <fullName evidence="2">ASCH domain protein</fullName>
    </submittedName>
</protein>
<dbReference type="InterPro" id="IPR007374">
    <property type="entry name" value="ASCH_domain"/>
</dbReference>
<evidence type="ECO:0000259" key="1">
    <source>
        <dbReference type="SMART" id="SM01022"/>
    </source>
</evidence>
<dbReference type="EMBL" id="AYSO01000014">
    <property type="protein sequence ID" value="KIE47678.1"/>
    <property type="molecule type" value="Genomic_DNA"/>
</dbReference>
<evidence type="ECO:0000313" key="3">
    <source>
        <dbReference type="Proteomes" id="UP000031366"/>
    </source>
</evidence>
<dbReference type="STRING" id="29341.RSJ17_08020"/>
<accession>A0A0C1U771</accession>
<proteinExistence type="predicted"/>
<dbReference type="OrthoDB" id="9807542at2"/>
<comment type="caution">
    <text evidence="2">The sequence shown here is derived from an EMBL/GenBank/DDBJ whole genome shotgun (WGS) entry which is preliminary data.</text>
</comment>
<name>A0A0C1U771_9CLOT</name>
<keyword evidence="3" id="KW-1185">Reference proteome</keyword>
<dbReference type="SUPFAM" id="SSF88697">
    <property type="entry name" value="PUA domain-like"/>
    <property type="match status" value="1"/>
</dbReference>
<sequence>MYKYDISVEEMWLSYLRTLGENEEATKKSYTAWHFCNDEKSANELAELVLEGTKRGTASLYYWYKEEREELLKADEYSIIINWQGVAKCIIKTTKIEIIPFKDVTEEFASIEGEGDKSLGYWRNVHRIYFKDELKEIGKEFNEDMEIVCEEFEVVYK</sequence>
<dbReference type="CDD" id="cd06553">
    <property type="entry name" value="ASCH_Ef3133_like"/>
    <property type="match status" value="1"/>
</dbReference>
<dbReference type="Proteomes" id="UP000031366">
    <property type="component" value="Unassembled WGS sequence"/>
</dbReference>
<feature type="domain" description="ASCH" evidence="1">
    <location>
        <begin position="33"/>
        <end position="156"/>
    </location>
</feature>
<dbReference type="SMART" id="SM01022">
    <property type="entry name" value="ASCH"/>
    <property type="match status" value="1"/>
</dbReference>
<evidence type="ECO:0000313" key="2">
    <source>
        <dbReference type="EMBL" id="KIE47678.1"/>
    </source>
</evidence>
<dbReference type="PANTHER" id="PTHR39203:SF1">
    <property type="entry name" value="CYTOPLASMIC PROTEIN"/>
    <property type="match status" value="1"/>
</dbReference>
<dbReference type="Gene3D" id="3.10.400.10">
    <property type="entry name" value="Sulfate adenylyltransferase"/>
    <property type="match status" value="1"/>
</dbReference>
<dbReference type="RefSeq" id="WP_039631156.1">
    <property type="nucleotide sequence ID" value="NZ_AYSO01000014.1"/>
</dbReference>
<dbReference type="AlphaFoldDB" id="A0A0C1U771"/>